<reference evidence="1" key="1">
    <citation type="journal article" date="2014" name="Nat. Commun.">
        <title>The tobacco genome sequence and its comparison with those of tomato and potato.</title>
        <authorList>
            <person name="Sierro N."/>
            <person name="Battey J.N."/>
            <person name="Ouadi S."/>
            <person name="Bakaher N."/>
            <person name="Bovet L."/>
            <person name="Willig A."/>
            <person name="Goepfert S."/>
            <person name="Peitsch M.C."/>
            <person name="Ivanov N.V."/>
        </authorList>
    </citation>
    <scope>NUCLEOTIDE SEQUENCE [LARGE SCALE GENOMIC DNA]</scope>
</reference>
<organism evidence="1 2">
    <name type="scientific">Nicotiana tabacum</name>
    <name type="common">Common tobacco</name>
    <dbReference type="NCBI Taxonomy" id="4097"/>
    <lineage>
        <taxon>Eukaryota</taxon>
        <taxon>Viridiplantae</taxon>
        <taxon>Streptophyta</taxon>
        <taxon>Embryophyta</taxon>
        <taxon>Tracheophyta</taxon>
        <taxon>Spermatophyta</taxon>
        <taxon>Magnoliopsida</taxon>
        <taxon>eudicotyledons</taxon>
        <taxon>Gunneridae</taxon>
        <taxon>Pentapetalae</taxon>
        <taxon>asterids</taxon>
        <taxon>lamiids</taxon>
        <taxon>Solanales</taxon>
        <taxon>Solanaceae</taxon>
        <taxon>Nicotianoideae</taxon>
        <taxon>Nicotianeae</taxon>
        <taxon>Nicotiana</taxon>
    </lineage>
</organism>
<evidence type="ECO:0000313" key="2">
    <source>
        <dbReference type="RefSeq" id="XP_075095190.1"/>
    </source>
</evidence>
<name>A0AC58TDA4_TOBAC</name>
<evidence type="ECO:0000313" key="1">
    <source>
        <dbReference type="Proteomes" id="UP000790787"/>
    </source>
</evidence>
<protein>
    <submittedName>
        <fullName evidence="2">Uncharacterized protein LOC142173491</fullName>
    </submittedName>
</protein>
<keyword evidence="1" id="KW-1185">Reference proteome</keyword>
<reference evidence="2" key="2">
    <citation type="submission" date="2025-08" db="UniProtKB">
        <authorList>
            <consortium name="RefSeq"/>
        </authorList>
    </citation>
    <scope>IDENTIFICATION</scope>
    <source>
        <tissue evidence="2">Leaf</tissue>
    </source>
</reference>
<dbReference type="Proteomes" id="UP000790787">
    <property type="component" value="Chromosome 19"/>
</dbReference>
<sequence>MAKHHISSMVVKWNPPRNGFVKINSDGCSKGNPGPAGGGSIVRNDQGKIIISYAAPLGCMTNNMAEAMALKIGIEWCRNVGITELEIDYDSKLLVDWISNNNDPPWTLWDILNKIKYYLQDFDN</sequence>
<gene>
    <name evidence="2" type="primary">LOC142173491</name>
</gene>
<proteinExistence type="predicted"/>
<accession>A0AC58TDA4</accession>
<dbReference type="RefSeq" id="XP_075095190.1">
    <property type="nucleotide sequence ID" value="XM_075239089.1"/>
</dbReference>